<protein>
    <submittedName>
        <fullName evidence="1">Uncharacterized protein</fullName>
    </submittedName>
</protein>
<keyword evidence="2" id="KW-1185">Reference proteome</keyword>
<sequence length="82" mass="9637">MLEKLAEKNQILFQSTSNYHETLGKPLFKFGKSLIYIDDEIVFLATTNEPISLEKLQLINKLFLYYIITLTSTFKKEFDLLE</sequence>
<dbReference type="AlphaFoldDB" id="A0A075AQA7"/>
<dbReference type="Proteomes" id="UP000030755">
    <property type="component" value="Unassembled WGS sequence"/>
</dbReference>
<dbReference type="HOGENOM" id="CLU_2559595_0_0_1"/>
<evidence type="ECO:0000313" key="1">
    <source>
        <dbReference type="EMBL" id="EPZ32398.1"/>
    </source>
</evidence>
<evidence type="ECO:0000313" key="2">
    <source>
        <dbReference type="Proteomes" id="UP000030755"/>
    </source>
</evidence>
<organism evidence="1 2">
    <name type="scientific">Rozella allomycis (strain CSF55)</name>
    <dbReference type="NCBI Taxonomy" id="988480"/>
    <lineage>
        <taxon>Eukaryota</taxon>
        <taxon>Fungi</taxon>
        <taxon>Fungi incertae sedis</taxon>
        <taxon>Cryptomycota</taxon>
        <taxon>Cryptomycota incertae sedis</taxon>
        <taxon>Rozella</taxon>
    </lineage>
</organism>
<gene>
    <name evidence="1" type="ORF">O9G_001300</name>
</gene>
<name>A0A075AQA7_ROZAC</name>
<proteinExistence type="predicted"/>
<accession>A0A075AQA7</accession>
<dbReference type="EMBL" id="KE561154">
    <property type="protein sequence ID" value="EPZ32398.1"/>
    <property type="molecule type" value="Genomic_DNA"/>
</dbReference>
<reference evidence="1 2" key="1">
    <citation type="journal article" date="2013" name="Curr. Biol.">
        <title>Shared signatures of parasitism and phylogenomics unite Cryptomycota and microsporidia.</title>
        <authorList>
            <person name="James T.Y."/>
            <person name="Pelin A."/>
            <person name="Bonen L."/>
            <person name="Ahrendt S."/>
            <person name="Sain D."/>
            <person name="Corradi N."/>
            <person name="Stajich J.E."/>
        </authorList>
    </citation>
    <scope>NUCLEOTIDE SEQUENCE [LARGE SCALE GENOMIC DNA]</scope>
    <source>
        <strain evidence="1 2">CSF55</strain>
    </source>
</reference>